<dbReference type="InterPro" id="IPR027417">
    <property type="entry name" value="P-loop_NTPase"/>
</dbReference>
<dbReference type="Pfam" id="PF00271">
    <property type="entry name" value="Helicase_C"/>
    <property type="match status" value="1"/>
</dbReference>
<sequence>MIRPVQEDPASGFRSMALSPSMLKALALARYHTPSPIQAEFIPKALDGLDVLGQAKTGTGKTAAFGIPLIEMLEARGRGPQAIILAPTRELTQQIVVEIKKLAQNRADVAICGLYGGEPIDRQIRALSQGIDIAVGTPGRVLDHIERHTLYLGDIFHVVLDEADRMLDIGFRPDIERILRKVPTPHQTMLLSATISPEIRTLSHRYMHEPVELNLSTDEPSVETIQQFYISVNHDRKMELLVHLLRRDKPRQCIVFTRTKRGADRLAERLRRTVPGVAAIHGDLAQTARDRVMAGFRAGSIPILVATDVVGRGIDVAGISHVVNYDIPDDPENYVHRIGRTGRMGKDGIAYLFVGPDQGEPLTEIETLINKVIPVHHVEGFEVVRQSATAPKARELFNTVTKRSFASR</sequence>
<protein>
    <submittedName>
        <fullName evidence="11">DEAD/DEAH box helicase</fullName>
        <ecNumber evidence="11">3.6.4.-</ecNumber>
    </submittedName>
</protein>
<evidence type="ECO:0000256" key="3">
    <source>
        <dbReference type="ARBA" id="ARBA00022806"/>
    </source>
</evidence>
<dbReference type="PROSITE" id="PS00039">
    <property type="entry name" value="DEAD_ATP_HELICASE"/>
    <property type="match status" value="1"/>
</dbReference>
<dbReference type="InterPro" id="IPR014014">
    <property type="entry name" value="RNA_helicase_DEAD_Q_motif"/>
</dbReference>
<feature type="domain" description="Helicase ATP-binding" evidence="8">
    <location>
        <begin position="42"/>
        <end position="213"/>
    </location>
</feature>
<evidence type="ECO:0000259" key="8">
    <source>
        <dbReference type="PROSITE" id="PS51192"/>
    </source>
</evidence>
<comment type="similarity">
    <text evidence="5 7">Belongs to the DEAD box helicase family.</text>
</comment>
<name>A0ABT6FC14_9BACT</name>
<dbReference type="SUPFAM" id="SSF52540">
    <property type="entry name" value="P-loop containing nucleoside triphosphate hydrolases"/>
    <property type="match status" value="1"/>
</dbReference>
<dbReference type="PROSITE" id="PS51195">
    <property type="entry name" value="Q_MOTIF"/>
    <property type="match status" value="1"/>
</dbReference>
<dbReference type="Gene3D" id="3.40.50.300">
    <property type="entry name" value="P-loop containing nucleotide triphosphate hydrolases"/>
    <property type="match status" value="2"/>
</dbReference>
<keyword evidence="4 7" id="KW-0067">ATP-binding</keyword>
<feature type="short sequence motif" description="Q motif" evidence="6">
    <location>
        <begin position="11"/>
        <end position="39"/>
    </location>
</feature>
<gene>
    <name evidence="11" type="ORF">PZE19_14950</name>
</gene>
<dbReference type="EC" id="3.6.4.-" evidence="11"/>
<dbReference type="InterPro" id="IPR001650">
    <property type="entry name" value="Helicase_C-like"/>
</dbReference>
<dbReference type="InterPro" id="IPR050079">
    <property type="entry name" value="DEAD_box_RNA_helicase"/>
</dbReference>
<dbReference type="CDD" id="cd18787">
    <property type="entry name" value="SF2_C_DEAD"/>
    <property type="match status" value="1"/>
</dbReference>
<keyword evidence="12" id="KW-1185">Reference proteome</keyword>
<evidence type="ECO:0000256" key="1">
    <source>
        <dbReference type="ARBA" id="ARBA00022741"/>
    </source>
</evidence>
<evidence type="ECO:0000259" key="10">
    <source>
        <dbReference type="PROSITE" id="PS51195"/>
    </source>
</evidence>
<dbReference type="InterPro" id="IPR044742">
    <property type="entry name" value="DEAD/DEAH_RhlB"/>
</dbReference>
<dbReference type="CDD" id="cd00268">
    <property type="entry name" value="DEADc"/>
    <property type="match status" value="1"/>
</dbReference>
<dbReference type="PROSITE" id="PS51192">
    <property type="entry name" value="HELICASE_ATP_BIND_1"/>
    <property type="match status" value="1"/>
</dbReference>
<evidence type="ECO:0000256" key="7">
    <source>
        <dbReference type="RuleBase" id="RU000492"/>
    </source>
</evidence>
<dbReference type="PANTHER" id="PTHR47959">
    <property type="entry name" value="ATP-DEPENDENT RNA HELICASE RHLE-RELATED"/>
    <property type="match status" value="1"/>
</dbReference>
<keyword evidence="1 7" id="KW-0547">Nucleotide-binding</keyword>
<evidence type="ECO:0000313" key="11">
    <source>
        <dbReference type="EMBL" id="MDG3005084.1"/>
    </source>
</evidence>
<dbReference type="PROSITE" id="PS51194">
    <property type="entry name" value="HELICASE_CTER"/>
    <property type="match status" value="1"/>
</dbReference>
<dbReference type="SMART" id="SM00490">
    <property type="entry name" value="HELICc"/>
    <property type="match status" value="1"/>
</dbReference>
<dbReference type="RefSeq" id="WP_277861433.1">
    <property type="nucleotide sequence ID" value="NZ_JARRAG010000002.1"/>
</dbReference>
<organism evidence="11 12">
    <name type="scientific">Paludisphaera mucosa</name>
    <dbReference type="NCBI Taxonomy" id="3030827"/>
    <lineage>
        <taxon>Bacteria</taxon>
        <taxon>Pseudomonadati</taxon>
        <taxon>Planctomycetota</taxon>
        <taxon>Planctomycetia</taxon>
        <taxon>Isosphaerales</taxon>
        <taxon>Isosphaeraceae</taxon>
        <taxon>Paludisphaera</taxon>
    </lineage>
</organism>
<dbReference type="Proteomes" id="UP001216907">
    <property type="component" value="Unassembled WGS sequence"/>
</dbReference>
<dbReference type="Pfam" id="PF00270">
    <property type="entry name" value="DEAD"/>
    <property type="match status" value="1"/>
</dbReference>
<evidence type="ECO:0000313" key="12">
    <source>
        <dbReference type="Proteomes" id="UP001216907"/>
    </source>
</evidence>
<evidence type="ECO:0000256" key="4">
    <source>
        <dbReference type="ARBA" id="ARBA00022840"/>
    </source>
</evidence>
<keyword evidence="3 7" id="KW-0347">Helicase</keyword>
<dbReference type="PANTHER" id="PTHR47959:SF1">
    <property type="entry name" value="ATP-DEPENDENT RNA HELICASE DBPA"/>
    <property type="match status" value="1"/>
</dbReference>
<dbReference type="GO" id="GO:0016787">
    <property type="term" value="F:hydrolase activity"/>
    <property type="evidence" value="ECO:0007669"/>
    <property type="project" value="UniProtKB-KW"/>
</dbReference>
<evidence type="ECO:0000256" key="5">
    <source>
        <dbReference type="ARBA" id="ARBA00038437"/>
    </source>
</evidence>
<proteinExistence type="inferred from homology"/>
<reference evidence="11 12" key="1">
    <citation type="submission" date="2023-03" db="EMBL/GenBank/DDBJ databases">
        <title>Paludisphaera mucosa sp. nov. a novel planctomycete from northern fen.</title>
        <authorList>
            <person name="Ivanova A."/>
        </authorList>
    </citation>
    <scope>NUCLEOTIDE SEQUENCE [LARGE SCALE GENOMIC DNA]</scope>
    <source>
        <strain evidence="11 12">Pla2</strain>
    </source>
</reference>
<dbReference type="EMBL" id="JARRAG010000002">
    <property type="protein sequence ID" value="MDG3005084.1"/>
    <property type="molecule type" value="Genomic_DNA"/>
</dbReference>
<comment type="caution">
    <text evidence="11">The sequence shown here is derived from an EMBL/GenBank/DDBJ whole genome shotgun (WGS) entry which is preliminary data.</text>
</comment>
<dbReference type="SMART" id="SM00487">
    <property type="entry name" value="DEXDc"/>
    <property type="match status" value="1"/>
</dbReference>
<evidence type="ECO:0000256" key="6">
    <source>
        <dbReference type="PROSITE-ProRule" id="PRU00552"/>
    </source>
</evidence>
<feature type="domain" description="DEAD-box RNA helicase Q" evidence="10">
    <location>
        <begin position="11"/>
        <end position="39"/>
    </location>
</feature>
<feature type="domain" description="Helicase C-terminal" evidence="9">
    <location>
        <begin position="224"/>
        <end position="389"/>
    </location>
</feature>
<dbReference type="InterPro" id="IPR000629">
    <property type="entry name" value="RNA-helicase_DEAD-box_CS"/>
</dbReference>
<dbReference type="InterPro" id="IPR011545">
    <property type="entry name" value="DEAD/DEAH_box_helicase_dom"/>
</dbReference>
<accession>A0ABT6FC14</accession>
<dbReference type="GO" id="GO:0004386">
    <property type="term" value="F:helicase activity"/>
    <property type="evidence" value="ECO:0007669"/>
    <property type="project" value="UniProtKB-KW"/>
</dbReference>
<evidence type="ECO:0000256" key="2">
    <source>
        <dbReference type="ARBA" id="ARBA00022801"/>
    </source>
</evidence>
<evidence type="ECO:0000259" key="9">
    <source>
        <dbReference type="PROSITE" id="PS51194"/>
    </source>
</evidence>
<keyword evidence="2 7" id="KW-0378">Hydrolase</keyword>
<dbReference type="InterPro" id="IPR014001">
    <property type="entry name" value="Helicase_ATP-bd"/>
</dbReference>